<dbReference type="InterPro" id="IPR045851">
    <property type="entry name" value="AMP-bd_C_sf"/>
</dbReference>
<dbReference type="InterPro" id="IPR025110">
    <property type="entry name" value="AMP-bd_C"/>
</dbReference>
<dbReference type="eggNOG" id="COG0318">
    <property type="taxonomic scope" value="Bacteria"/>
</dbReference>
<comment type="caution">
    <text evidence="5">The sequence shown here is derived from an EMBL/GenBank/DDBJ whole genome shotgun (WGS) entry which is preliminary data.</text>
</comment>
<evidence type="ECO:0000256" key="1">
    <source>
        <dbReference type="ARBA" id="ARBA00006432"/>
    </source>
</evidence>
<keyword evidence="2 5" id="KW-0436">Ligase</keyword>
<dbReference type="EMBL" id="BAHC01000181">
    <property type="protein sequence ID" value="GAB92493.1"/>
    <property type="molecule type" value="Genomic_DNA"/>
</dbReference>
<dbReference type="Gene3D" id="3.30.300.30">
    <property type="match status" value="1"/>
</dbReference>
<dbReference type="RefSeq" id="WP_006336998.1">
    <property type="nucleotide sequence ID" value="NZ_BAHC01000181.1"/>
</dbReference>
<evidence type="ECO:0000313" key="5">
    <source>
        <dbReference type="EMBL" id="GAB92493.1"/>
    </source>
</evidence>
<name>K6V8E4_9ACTN</name>
<dbReference type="InterPro" id="IPR020845">
    <property type="entry name" value="AMP-binding_CS"/>
</dbReference>
<dbReference type="Gene3D" id="3.40.50.12780">
    <property type="entry name" value="N-terminal domain of ligase-like"/>
    <property type="match status" value="1"/>
</dbReference>
<evidence type="ECO:0000256" key="2">
    <source>
        <dbReference type="ARBA" id="ARBA00022598"/>
    </source>
</evidence>
<evidence type="ECO:0000259" key="4">
    <source>
        <dbReference type="Pfam" id="PF13193"/>
    </source>
</evidence>
<dbReference type="InterPro" id="IPR042099">
    <property type="entry name" value="ANL_N_sf"/>
</dbReference>
<dbReference type="FunFam" id="3.30.300.30:FF:000008">
    <property type="entry name" value="2,3-dihydroxybenzoate-AMP ligase"/>
    <property type="match status" value="1"/>
</dbReference>
<organism evidence="5 6">
    <name type="scientific">Gordonia rhizosphera NBRC 16068</name>
    <dbReference type="NCBI Taxonomy" id="1108045"/>
    <lineage>
        <taxon>Bacteria</taxon>
        <taxon>Bacillati</taxon>
        <taxon>Actinomycetota</taxon>
        <taxon>Actinomycetes</taxon>
        <taxon>Mycobacteriales</taxon>
        <taxon>Gordoniaceae</taxon>
        <taxon>Gordonia</taxon>
    </lineage>
</organism>
<accession>K6V8E4</accession>
<evidence type="ECO:0000259" key="3">
    <source>
        <dbReference type="Pfam" id="PF00501"/>
    </source>
</evidence>
<feature type="domain" description="AMP-dependent synthetase/ligase" evidence="3">
    <location>
        <begin position="12"/>
        <end position="383"/>
    </location>
</feature>
<dbReference type="Pfam" id="PF00501">
    <property type="entry name" value="AMP-binding"/>
    <property type="match status" value="1"/>
</dbReference>
<dbReference type="PANTHER" id="PTHR43767">
    <property type="entry name" value="LONG-CHAIN-FATTY-ACID--COA LIGASE"/>
    <property type="match status" value="1"/>
</dbReference>
<dbReference type="Pfam" id="PF13193">
    <property type="entry name" value="AMP-binding_C"/>
    <property type="match status" value="1"/>
</dbReference>
<gene>
    <name evidence="5" type="ORF">GORHZ_181_00100</name>
</gene>
<keyword evidence="6" id="KW-1185">Reference proteome</keyword>
<sequence>MTTDHLTMRDLFDTALRRFGERPAVTSGGVELSYRELVEQANGLASTMHELGASADAPVALMMSNGIEFVVADQAIIRCGATKVPCNDLLSGRDIAYITRDSGAVIAIATHSQLSYALDALNDPDTPLRTVVVVGAMPDDPPRGVMSWTEAVGDGRLEPPDVLVDPSDRALIAYTGGTTGSPKGVVHCQRGLAINVLNHIIEIGFGDDERLVITSPLPHSAGFHLQAGLVKGAHCFVEHAFDPGLVVERIEKDRGTFLFAVPTMIYRLIDHVNAIKADRTPDLSALRTILYGAAPITSDRLTQGIEMFGPVFMQLYGQTEAPNFITRLTREDHDVARPERLASCGRPTPMARVRIVGEDGTERAAGEIGEVTAMTPFTMVGYHGLPEKTADTVRDGWLYTGDLGRVDDDGYLYLVDRKNDMIITGGMNVYSTEVENVIAELDAVAQVAVVGIPHPDWGEAVAAFVVASSGETLDEADVITHCRAALSRYKVPKSVWLVDALPVTALGKLDKKWLRNSVAGSTPSGSK</sequence>
<dbReference type="InterPro" id="IPR050237">
    <property type="entry name" value="ATP-dep_AMP-bd_enzyme"/>
</dbReference>
<dbReference type="STRING" id="1108045.GORHZ_181_00100"/>
<dbReference type="PROSITE" id="PS00455">
    <property type="entry name" value="AMP_BINDING"/>
    <property type="match status" value="1"/>
</dbReference>
<protein>
    <submittedName>
        <fullName evidence="5">Putative fatty-acid--CoA ligase</fullName>
    </submittedName>
</protein>
<proteinExistence type="inferred from homology"/>
<dbReference type="OrthoDB" id="9803968at2"/>
<dbReference type="AlphaFoldDB" id="K6V8E4"/>
<comment type="similarity">
    <text evidence="1">Belongs to the ATP-dependent AMP-binding enzyme family.</text>
</comment>
<dbReference type="InterPro" id="IPR000873">
    <property type="entry name" value="AMP-dep_synth/lig_dom"/>
</dbReference>
<evidence type="ECO:0000313" key="6">
    <source>
        <dbReference type="Proteomes" id="UP000008363"/>
    </source>
</evidence>
<feature type="domain" description="AMP-binding enzyme C-terminal" evidence="4">
    <location>
        <begin position="433"/>
        <end position="508"/>
    </location>
</feature>
<dbReference type="GO" id="GO:0016877">
    <property type="term" value="F:ligase activity, forming carbon-sulfur bonds"/>
    <property type="evidence" value="ECO:0007669"/>
    <property type="project" value="UniProtKB-ARBA"/>
</dbReference>
<dbReference type="PANTHER" id="PTHR43767:SF7">
    <property type="entry name" value="MEDIUM_LONG-CHAIN-FATTY-ACID--COA LIGASE FADD8"/>
    <property type="match status" value="1"/>
</dbReference>
<dbReference type="SUPFAM" id="SSF56801">
    <property type="entry name" value="Acetyl-CoA synthetase-like"/>
    <property type="match status" value="1"/>
</dbReference>
<dbReference type="Proteomes" id="UP000008363">
    <property type="component" value="Unassembled WGS sequence"/>
</dbReference>
<reference evidence="5 6" key="1">
    <citation type="submission" date="2012-08" db="EMBL/GenBank/DDBJ databases">
        <title>Whole genome shotgun sequence of Gordonia rhizosphera NBRC 16068.</title>
        <authorList>
            <person name="Takarada H."/>
            <person name="Isaki S."/>
            <person name="Hosoyama A."/>
            <person name="Tsuchikane K."/>
            <person name="Katsumata H."/>
            <person name="Baba S."/>
            <person name="Ohji S."/>
            <person name="Yamazaki S."/>
            <person name="Fujita N."/>
        </authorList>
    </citation>
    <scope>NUCLEOTIDE SEQUENCE [LARGE SCALE GENOMIC DNA]</scope>
    <source>
        <strain evidence="5 6">NBRC 16068</strain>
    </source>
</reference>